<accession>A0A1E7N1L4</accession>
<feature type="domain" description="NAD(P)-binding" evidence="1">
    <location>
        <begin position="8"/>
        <end position="181"/>
    </location>
</feature>
<dbReference type="Gene3D" id="3.90.25.10">
    <property type="entry name" value="UDP-galactose 4-epimerase, domain 1"/>
    <property type="match status" value="1"/>
</dbReference>
<dbReference type="GeneID" id="97490112"/>
<dbReference type="PANTHER" id="PTHR43162:SF1">
    <property type="entry name" value="PRESTALK A DIFFERENTIATION PROTEIN A"/>
    <property type="match status" value="1"/>
</dbReference>
<dbReference type="InterPro" id="IPR051604">
    <property type="entry name" value="Ergot_Alk_Oxidoreductase"/>
</dbReference>
<evidence type="ECO:0000259" key="1">
    <source>
        <dbReference type="Pfam" id="PF13460"/>
    </source>
</evidence>
<dbReference type="Proteomes" id="UP000037395">
    <property type="component" value="Unassembled WGS sequence"/>
</dbReference>
<evidence type="ECO:0000313" key="3">
    <source>
        <dbReference type="EMBL" id="OEV34588.1"/>
    </source>
</evidence>
<reference evidence="3 4" key="2">
    <citation type="submission" date="2014-07" db="EMBL/GenBank/DDBJ databases">
        <authorList>
            <person name="Zhang J.E."/>
            <person name="Yang H."/>
            <person name="Guo J."/>
            <person name="Deng Z."/>
            <person name="Luo H."/>
            <person name="Luo M."/>
            <person name="Zhao B."/>
        </authorList>
    </citation>
    <scope>NUCLEOTIDE SEQUENCE [LARGE SCALE GENOMIC DNA]</scope>
    <source>
        <strain evidence="3">ATCC 10762</strain>
        <strain evidence="4">ATCC 10762 / DSM 40127 / CCM 3239 / JCM 4008 / LMG 5968 / NBRC 12843 / NCIMB 8234 / A-377</strain>
    </source>
</reference>
<dbReference type="AlphaFoldDB" id="A0A1E7N1L4"/>
<dbReference type="OrthoDB" id="116343at2"/>
<protein>
    <submittedName>
        <fullName evidence="2">Nucleotide-diphosphate-sugar epimerase</fullName>
    </submittedName>
</protein>
<reference evidence="2" key="5">
    <citation type="submission" date="2020-09" db="EMBL/GenBank/DDBJ databases">
        <authorList>
            <person name="Sun Q."/>
            <person name="Ohkuma M."/>
        </authorList>
    </citation>
    <scope>NUCLEOTIDE SEQUENCE</scope>
    <source>
        <strain evidence="2">JCM 4434</strain>
    </source>
</reference>
<dbReference type="Pfam" id="PF13460">
    <property type="entry name" value="NAD_binding_10"/>
    <property type="match status" value="1"/>
</dbReference>
<reference evidence="4" key="3">
    <citation type="submission" date="2016-08" db="EMBL/GenBank/DDBJ databases">
        <title>Sequencing, assembly and comparative genomics of S. aureofaciens ATCC 10762.</title>
        <authorList>
            <person name="Gradnigo J.S."/>
            <person name="Johnson N."/>
            <person name="Somerville G.A."/>
        </authorList>
    </citation>
    <scope>NUCLEOTIDE SEQUENCE [LARGE SCALE GENOMIC DNA]</scope>
    <source>
        <strain evidence="4">ATCC 10762 / DSM 40127 / CCM 3239 / JCM 4008 / LMG 5968 / NBRC 12843 / NCIMB 8234 / A-377</strain>
    </source>
</reference>
<evidence type="ECO:0000313" key="2">
    <source>
        <dbReference type="EMBL" id="GGV06947.1"/>
    </source>
</evidence>
<evidence type="ECO:0000313" key="5">
    <source>
        <dbReference type="Proteomes" id="UP000610124"/>
    </source>
</evidence>
<sequence>MSSFLVIGATGNVGSALIPQLHEQGHHVRALVRSASRAELILAGIDIAIGDLDDAESLTEAASGVDGVFFMQLAPLPAQAENMIKAARTAGVRKIVVLSSIGTVLEPLPVIGARIAARDQVFRDSGLDVTYLRANALMSNSLWWLPTIRDEGRVYDASDPGKTVPVDTFDIARVAAVALTQDGHAGRAYILNGPQALTAREQVEILADVLGRPIEFVPVTPEQFAQHSIEQGIPREMAAAVQNLNELFRAGRAGVISDDITNLTGVAPRTFRQWCEEHAGEFH</sequence>
<dbReference type="EMBL" id="BMUB01000042">
    <property type="protein sequence ID" value="GGV06947.1"/>
    <property type="molecule type" value="Genomic_DNA"/>
</dbReference>
<accession>A0A8H9HZL2</accession>
<dbReference type="InterPro" id="IPR016040">
    <property type="entry name" value="NAD(P)-bd_dom"/>
</dbReference>
<dbReference type="SUPFAM" id="SSF51735">
    <property type="entry name" value="NAD(P)-binding Rossmann-fold domains"/>
    <property type="match status" value="1"/>
</dbReference>
<dbReference type="InterPro" id="IPR036291">
    <property type="entry name" value="NAD(P)-bd_dom_sf"/>
</dbReference>
<dbReference type="Proteomes" id="UP000610124">
    <property type="component" value="Unassembled WGS sequence"/>
</dbReference>
<dbReference type="PANTHER" id="PTHR43162">
    <property type="match status" value="1"/>
</dbReference>
<reference evidence="2 5" key="1">
    <citation type="journal article" date="2014" name="Int. J. Syst. Evol. Microbiol.">
        <title>Complete genome sequence of Corynebacterium casei LMG S-19264T (=DSM 44701T), isolated from a smear-ripened cheese.</title>
        <authorList>
            <consortium name="US DOE Joint Genome Institute (JGI-PGF)"/>
            <person name="Walter F."/>
            <person name="Albersmeier A."/>
            <person name="Kalinowski J."/>
            <person name="Ruckert C."/>
        </authorList>
    </citation>
    <scope>NUCLEOTIDE SEQUENCE [LARGE SCALE GENOMIC DNA]</scope>
    <source>
        <strain evidence="2 5">JCM 4434</strain>
    </source>
</reference>
<dbReference type="Gene3D" id="3.40.50.720">
    <property type="entry name" value="NAD(P)-binding Rossmann-like Domain"/>
    <property type="match status" value="1"/>
</dbReference>
<proteinExistence type="predicted"/>
<dbReference type="EMBL" id="JPRF03000043">
    <property type="protein sequence ID" value="OEV34588.1"/>
    <property type="molecule type" value="Genomic_DNA"/>
</dbReference>
<comment type="caution">
    <text evidence="3">The sequence shown here is derived from an EMBL/GenBank/DDBJ whole genome shotgun (WGS) entry which is preliminary data.</text>
</comment>
<reference evidence="3" key="4">
    <citation type="submission" date="2016-08" db="EMBL/GenBank/DDBJ databases">
        <title>Sequencing, Assembly and Comparative Genomics of S. aureofaciens ATCC 10762.</title>
        <authorList>
            <person name="Gradnigo J.S."/>
            <person name="Johnson N."/>
            <person name="Somerville G.A."/>
        </authorList>
    </citation>
    <scope>NUCLEOTIDE SEQUENCE [LARGE SCALE GENOMIC DNA]</scope>
    <source>
        <strain evidence="3">ATCC 10762</strain>
    </source>
</reference>
<dbReference type="RefSeq" id="WP_030558221.1">
    <property type="nucleotide sequence ID" value="NZ_BMUB01000042.1"/>
</dbReference>
<keyword evidence="4" id="KW-1185">Reference proteome</keyword>
<organism evidence="3 4">
    <name type="scientific">Kitasatospora aureofaciens</name>
    <name type="common">Streptomyces aureofaciens</name>
    <dbReference type="NCBI Taxonomy" id="1894"/>
    <lineage>
        <taxon>Bacteria</taxon>
        <taxon>Bacillati</taxon>
        <taxon>Actinomycetota</taxon>
        <taxon>Actinomycetes</taxon>
        <taxon>Kitasatosporales</taxon>
        <taxon>Streptomycetaceae</taxon>
        <taxon>Kitasatospora</taxon>
    </lineage>
</organism>
<name>A0A1E7N1L4_KITAU</name>
<gene>
    <name evidence="2" type="ORF">GCM10010502_72530</name>
    <name evidence="3" type="ORF">HS99_0008785</name>
</gene>
<evidence type="ECO:0000313" key="4">
    <source>
        <dbReference type="Proteomes" id="UP000037395"/>
    </source>
</evidence>